<gene>
    <name evidence="1" type="ORF">SMTD_LOCUS12589</name>
</gene>
<accession>A0A183PE03</accession>
<evidence type="ECO:0000313" key="2">
    <source>
        <dbReference type="Proteomes" id="UP000269396"/>
    </source>
</evidence>
<protein>
    <submittedName>
        <fullName evidence="1">Uncharacterized protein</fullName>
    </submittedName>
</protein>
<evidence type="ECO:0000313" key="1">
    <source>
        <dbReference type="EMBL" id="VDP61305.1"/>
    </source>
</evidence>
<dbReference type="AlphaFoldDB" id="A0A183PE03"/>
<dbReference type="EMBL" id="UZAL01032597">
    <property type="protein sequence ID" value="VDP61305.1"/>
    <property type="molecule type" value="Genomic_DNA"/>
</dbReference>
<dbReference type="Proteomes" id="UP000269396">
    <property type="component" value="Unassembled WGS sequence"/>
</dbReference>
<name>A0A183PE03_9TREM</name>
<keyword evidence="2" id="KW-1185">Reference proteome</keyword>
<organism evidence="1 2">
    <name type="scientific">Schistosoma mattheei</name>
    <dbReference type="NCBI Taxonomy" id="31246"/>
    <lineage>
        <taxon>Eukaryota</taxon>
        <taxon>Metazoa</taxon>
        <taxon>Spiralia</taxon>
        <taxon>Lophotrochozoa</taxon>
        <taxon>Platyhelminthes</taxon>
        <taxon>Trematoda</taxon>
        <taxon>Digenea</taxon>
        <taxon>Strigeidida</taxon>
        <taxon>Schistosomatoidea</taxon>
        <taxon>Schistosomatidae</taxon>
        <taxon>Schistosoma</taxon>
    </lineage>
</organism>
<proteinExistence type="predicted"/>
<sequence>MRTCLVTQLDAFLNMCPIHFQRFFPISSSAGVVIVSGQRIRSILRRQLLINTCIFLVVLQVSAPYSRTVLTFVLKILTLVSVDSCVEFQMFFICKYAAQICKGFYIFQIFSVNCDWIGACCVVSANFAFPFVYVETYCC</sequence>
<reference evidence="1 2" key="1">
    <citation type="submission" date="2018-11" db="EMBL/GenBank/DDBJ databases">
        <authorList>
            <consortium name="Pathogen Informatics"/>
        </authorList>
    </citation>
    <scope>NUCLEOTIDE SEQUENCE [LARGE SCALE GENOMIC DNA]</scope>
    <source>
        <strain>Denwood</strain>
        <strain evidence="2">Zambia</strain>
    </source>
</reference>